<protein>
    <recommendedName>
        <fullName evidence="8">Phox-like protein</fullName>
    </recommendedName>
</protein>
<dbReference type="OrthoDB" id="548867at2759"/>
<comment type="caution">
    <text evidence="6">The sequence shown here is derived from an EMBL/GenBank/DDBJ whole genome shotgun (WGS) entry which is preliminary data.</text>
</comment>
<dbReference type="SUPFAM" id="SSF64268">
    <property type="entry name" value="PX domain"/>
    <property type="match status" value="1"/>
</dbReference>
<evidence type="ECO:0000313" key="6">
    <source>
        <dbReference type="EMBL" id="ORX64107.1"/>
    </source>
</evidence>
<feature type="domain" description="PX" evidence="5">
    <location>
        <begin position="130"/>
        <end position="257"/>
    </location>
</feature>
<dbReference type="GO" id="GO:0035091">
    <property type="term" value="F:phosphatidylinositol binding"/>
    <property type="evidence" value="ECO:0007669"/>
    <property type="project" value="InterPro"/>
</dbReference>
<evidence type="ECO:0000256" key="2">
    <source>
        <dbReference type="ARBA" id="ARBA00022737"/>
    </source>
</evidence>
<gene>
    <name evidence="6" type="ORF">BCR32DRAFT_213086</name>
</gene>
<dbReference type="InterPro" id="IPR001452">
    <property type="entry name" value="SH3_domain"/>
</dbReference>
<dbReference type="AlphaFoldDB" id="A0A1Y1VS65"/>
<dbReference type="PROSITE" id="PS50195">
    <property type="entry name" value="PX"/>
    <property type="match status" value="1"/>
</dbReference>
<dbReference type="STRING" id="1754192.A0A1Y1VS65"/>
<dbReference type="EMBL" id="MCFG01000556">
    <property type="protein sequence ID" value="ORX64107.1"/>
    <property type="molecule type" value="Genomic_DNA"/>
</dbReference>
<name>A0A1Y1VS65_9FUNG</name>
<dbReference type="PANTHER" id="PTHR15706:SF2">
    <property type="entry name" value="SH3 AND PX DOMAIN-CONTAINING PROTEIN 2A"/>
    <property type="match status" value="1"/>
</dbReference>
<dbReference type="InterPro" id="IPR001683">
    <property type="entry name" value="PX_dom"/>
</dbReference>
<evidence type="ECO:0008006" key="8">
    <source>
        <dbReference type="Google" id="ProtNLM"/>
    </source>
</evidence>
<dbReference type="InterPro" id="IPR036028">
    <property type="entry name" value="SH3-like_dom_sf"/>
</dbReference>
<dbReference type="InterPro" id="IPR051228">
    <property type="entry name" value="NADPH_Oxidase/PX-Domain"/>
</dbReference>
<dbReference type="Gene3D" id="3.30.1520.10">
    <property type="entry name" value="Phox-like domain"/>
    <property type="match status" value="1"/>
</dbReference>
<evidence type="ECO:0000313" key="7">
    <source>
        <dbReference type="Proteomes" id="UP000193944"/>
    </source>
</evidence>
<organism evidence="6 7">
    <name type="scientific">Anaeromyces robustus</name>
    <dbReference type="NCBI Taxonomy" id="1754192"/>
    <lineage>
        <taxon>Eukaryota</taxon>
        <taxon>Fungi</taxon>
        <taxon>Fungi incertae sedis</taxon>
        <taxon>Chytridiomycota</taxon>
        <taxon>Chytridiomycota incertae sedis</taxon>
        <taxon>Neocallimastigomycetes</taxon>
        <taxon>Neocallimastigales</taxon>
        <taxon>Neocallimastigaceae</taxon>
        <taxon>Anaeromyces</taxon>
    </lineage>
</organism>
<evidence type="ECO:0000259" key="5">
    <source>
        <dbReference type="PROSITE" id="PS50195"/>
    </source>
</evidence>
<dbReference type="Gene3D" id="2.30.30.40">
    <property type="entry name" value="SH3 Domains"/>
    <property type="match status" value="1"/>
</dbReference>
<evidence type="ECO:0000256" key="3">
    <source>
        <dbReference type="PROSITE-ProRule" id="PRU00192"/>
    </source>
</evidence>
<reference evidence="6 7" key="2">
    <citation type="submission" date="2016-08" db="EMBL/GenBank/DDBJ databases">
        <title>Pervasive Adenine N6-methylation of Active Genes in Fungi.</title>
        <authorList>
            <consortium name="DOE Joint Genome Institute"/>
            <person name="Mondo S.J."/>
            <person name="Dannebaum R.O."/>
            <person name="Kuo R.C."/>
            <person name="Labutti K."/>
            <person name="Haridas S."/>
            <person name="Kuo A."/>
            <person name="Salamov A."/>
            <person name="Ahrendt S.R."/>
            <person name="Lipzen A."/>
            <person name="Sullivan W."/>
            <person name="Andreopoulos W.B."/>
            <person name="Clum A."/>
            <person name="Lindquist E."/>
            <person name="Daum C."/>
            <person name="Ramamoorthy G.K."/>
            <person name="Gryganskyi A."/>
            <person name="Culley D."/>
            <person name="Magnuson J.K."/>
            <person name="James T.Y."/>
            <person name="O'Malley M.A."/>
            <person name="Stajich J.E."/>
            <person name="Spatafora J.W."/>
            <person name="Visel A."/>
            <person name="Grigoriev I.V."/>
        </authorList>
    </citation>
    <scope>NUCLEOTIDE SEQUENCE [LARGE SCALE GENOMIC DNA]</scope>
    <source>
        <strain evidence="6 7">S4</strain>
    </source>
</reference>
<dbReference type="PANTHER" id="PTHR15706">
    <property type="entry name" value="SH3 MULTIPLE DOMAIN"/>
    <property type="match status" value="1"/>
</dbReference>
<keyword evidence="1 3" id="KW-0728">SH3 domain</keyword>
<sequence>MNSPTSPIDERLFKIPPKKVIKTNQNYEAQYSQEISFKKGDFFYVINEDELYYSIVNPAEKITGLVPKIFCEALDKSVKRKTQYAEYSYNSLNRGKYRAIYNNDKNDYNNQRDQLDSSGNVYTIDSSDVPKEESFTAKVINCEPTENDRFVITLEVTKPARNKKLILTRLYDDFFAMQSILLKLFPKEAGRIERYERIIPFVPPAPHKVMPNFNNKNHMEKYREELDSYVKEMTKMPYRIQSSFPVRRFFLLRNSDSEKELSLSRYDSANSYDDGEDFLDLLSDYEESFLPLKVVFERKPYRIEISDKITFDQLWTRIEDFFNIDIMDVYFKDEEGYEIPLLNDIDLGNFLRTRKYHLLLFVE</sequence>
<dbReference type="Pfam" id="PF00787">
    <property type="entry name" value="PX"/>
    <property type="match status" value="1"/>
</dbReference>
<dbReference type="PROSITE" id="PS50002">
    <property type="entry name" value="SH3"/>
    <property type="match status" value="1"/>
</dbReference>
<evidence type="ECO:0000259" key="4">
    <source>
        <dbReference type="PROSITE" id="PS50002"/>
    </source>
</evidence>
<dbReference type="Pfam" id="PF07653">
    <property type="entry name" value="SH3_2"/>
    <property type="match status" value="1"/>
</dbReference>
<reference evidence="6 7" key="1">
    <citation type="submission" date="2016-08" db="EMBL/GenBank/DDBJ databases">
        <title>A Parts List for Fungal Cellulosomes Revealed by Comparative Genomics.</title>
        <authorList>
            <consortium name="DOE Joint Genome Institute"/>
            <person name="Haitjema C.H."/>
            <person name="Gilmore S.P."/>
            <person name="Henske J.K."/>
            <person name="Solomon K.V."/>
            <person name="De Groot R."/>
            <person name="Kuo A."/>
            <person name="Mondo S.J."/>
            <person name="Salamov A.A."/>
            <person name="Labutti K."/>
            <person name="Zhao Z."/>
            <person name="Chiniquy J."/>
            <person name="Barry K."/>
            <person name="Brewer H.M."/>
            <person name="Purvine S.O."/>
            <person name="Wright A.T."/>
            <person name="Boxma B."/>
            <person name="Van Alen T."/>
            <person name="Hackstein J.H."/>
            <person name="Baker S.E."/>
            <person name="Grigoriev I.V."/>
            <person name="O'Malley M.A."/>
        </authorList>
    </citation>
    <scope>NUCLEOTIDE SEQUENCE [LARGE SCALE GENOMIC DNA]</scope>
    <source>
        <strain evidence="6 7">S4</strain>
    </source>
</reference>
<dbReference type="Proteomes" id="UP000193944">
    <property type="component" value="Unassembled WGS sequence"/>
</dbReference>
<dbReference type="SUPFAM" id="SSF50044">
    <property type="entry name" value="SH3-domain"/>
    <property type="match status" value="1"/>
</dbReference>
<proteinExistence type="predicted"/>
<dbReference type="InterPro" id="IPR036871">
    <property type="entry name" value="PX_dom_sf"/>
</dbReference>
<keyword evidence="2" id="KW-0677">Repeat</keyword>
<accession>A0A1Y1VS65</accession>
<feature type="domain" description="SH3" evidence="4">
    <location>
        <begin position="16"/>
        <end position="76"/>
    </location>
</feature>
<dbReference type="SMART" id="SM00326">
    <property type="entry name" value="SH3"/>
    <property type="match status" value="1"/>
</dbReference>
<keyword evidence="7" id="KW-1185">Reference proteome</keyword>
<evidence type="ECO:0000256" key="1">
    <source>
        <dbReference type="ARBA" id="ARBA00022443"/>
    </source>
</evidence>
<dbReference type="SUPFAM" id="SSF54277">
    <property type="entry name" value="CAD &amp; PB1 domains"/>
    <property type="match status" value="1"/>
</dbReference>